<dbReference type="OrthoDB" id="5298944at2"/>
<dbReference type="Gene3D" id="3.90.220.20">
    <property type="entry name" value="DNA methylase specificity domains"/>
    <property type="match status" value="2"/>
</dbReference>
<evidence type="ECO:0000313" key="5">
    <source>
        <dbReference type="EMBL" id="EGY52318.1"/>
    </source>
</evidence>
<accession>G4CIS1</accession>
<name>G4CIS1_9NEIS</name>
<sequence length="498" mass="55102">MHTPQLSDNLRRALLQAAIEGKLSERQADDGHAQDLLKQIQAEKAALLKAGRLKKSKGLPEIGEDEKPFAIPENWVWVRLGEITFNRGQKAPDKDFSYIDIASIDNTKQKMGSKLAVVPAKDAPSRARKIVCKGDILYATVRPYLLNMCIVEHEISPEPIASTGFAVLCTPYPILNKYLFRVLMSPFFDGYANSLENAKGVAYPAINDSRLMNGLIPLPPLAEQTRIVAKLDALLAETDALKAQETALADAQKNFPKMLRASLLQAAIEGKLTERESEDGHAQELLEQIQAEKAAQIQAGRLKKSKGLPEIGEDEKPFAIPKNWVWVRLGDLAQILNGDRGKNYPGKNFWIDKGKPFINAGSLNNSVLDNNGFNYISEERYSLLRAGFIQKNDFLYCLRGSLGKFSLNRDFNEGVIGSSLCIIRTINAGLIPFIFYYLQTDLASEGIKQVSNGTAQPNLSAENVRSFLFPLPPLAEQARIVAKLDALLAQIELLENLS</sequence>
<evidence type="ECO:0000259" key="4">
    <source>
        <dbReference type="Pfam" id="PF01420"/>
    </source>
</evidence>
<comment type="similarity">
    <text evidence="1">Belongs to the type-I restriction system S methylase family.</text>
</comment>
<dbReference type="InterPro" id="IPR000055">
    <property type="entry name" value="Restrct_endonuc_typeI_TRD"/>
</dbReference>
<dbReference type="Proteomes" id="UP000003019">
    <property type="component" value="Unassembled WGS sequence"/>
</dbReference>
<dbReference type="SUPFAM" id="SSF116734">
    <property type="entry name" value="DNA methylase specificity domain"/>
    <property type="match status" value="2"/>
</dbReference>
<feature type="domain" description="Type I restriction modification DNA specificity" evidence="4">
    <location>
        <begin position="72"/>
        <end position="246"/>
    </location>
</feature>
<organism evidence="5 6">
    <name type="scientific">Neisseria shayeganii 871</name>
    <dbReference type="NCBI Taxonomy" id="1032488"/>
    <lineage>
        <taxon>Bacteria</taxon>
        <taxon>Pseudomonadati</taxon>
        <taxon>Pseudomonadota</taxon>
        <taxon>Betaproteobacteria</taxon>
        <taxon>Neisseriales</taxon>
        <taxon>Neisseriaceae</taxon>
        <taxon>Neisseria</taxon>
    </lineage>
</organism>
<dbReference type="AlphaFoldDB" id="G4CIS1"/>
<dbReference type="InterPro" id="IPR051212">
    <property type="entry name" value="Type-I_RE_S_subunit"/>
</dbReference>
<dbReference type="PANTHER" id="PTHR43140:SF1">
    <property type="entry name" value="TYPE I RESTRICTION ENZYME ECOKI SPECIFICITY SUBUNIT"/>
    <property type="match status" value="1"/>
</dbReference>
<dbReference type="GO" id="GO:0009307">
    <property type="term" value="P:DNA restriction-modification system"/>
    <property type="evidence" value="ECO:0007669"/>
    <property type="project" value="UniProtKB-KW"/>
</dbReference>
<gene>
    <name evidence="5" type="ORF">HMPREF9371_1510</name>
</gene>
<evidence type="ECO:0000313" key="6">
    <source>
        <dbReference type="Proteomes" id="UP000003019"/>
    </source>
</evidence>
<comment type="caution">
    <text evidence="5">The sequence shown here is derived from an EMBL/GenBank/DDBJ whole genome shotgun (WGS) entry which is preliminary data.</text>
</comment>
<dbReference type="PANTHER" id="PTHR43140">
    <property type="entry name" value="TYPE-1 RESTRICTION ENZYME ECOKI SPECIFICITY PROTEIN"/>
    <property type="match status" value="1"/>
</dbReference>
<dbReference type="RefSeq" id="WP_009119200.1">
    <property type="nucleotide sequence ID" value="NZ_JH164926.1"/>
</dbReference>
<keyword evidence="2" id="KW-0680">Restriction system</keyword>
<keyword evidence="3" id="KW-0238">DNA-binding</keyword>
<proteinExistence type="inferred from homology"/>
<dbReference type="GO" id="GO:0003677">
    <property type="term" value="F:DNA binding"/>
    <property type="evidence" value="ECO:0007669"/>
    <property type="project" value="UniProtKB-KW"/>
</dbReference>
<dbReference type="EMBL" id="AGAY01000054">
    <property type="protein sequence ID" value="EGY52318.1"/>
    <property type="molecule type" value="Genomic_DNA"/>
</dbReference>
<feature type="domain" description="Type I restriction modification DNA specificity" evidence="4">
    <location>
        <begin position="321"/>
        <end position="496"/>
    </location>
</feature>
<dbReference type="PATRIC" id="fig|1032488.3.peg.1430"/>
<dbReference type="HOGENOM" id="CLU_021095_10_4_4"/>
<keyword evidence="6" id="KW-1185">Reference proteome</keyword>
<dbReference type="Pfam" id="PF01420">
    <property type="entry name" value="Methylase_S"/>
    <property type="match status" value="2"/>
</dbReference>
<evidence type="ECO:0000256" key="1">
    <source>
        <dbReference type="ARBA" id="ARBA00010923"/>
    </source>
</evidence>
<protein>
    <submittedName>
        <fullName evidence="5">Type I restriction-modification enzyme S subunit</fullName>
    </submittedName>
</protein>
<evidence type="ECO:0000256" key="2">
    <source>
        <dbReference type="ARBA" id="ARBA00022747"/>
    </source>
</evidence>
<dbReference type="InterPro" id="IPR044946">
    <property type="entry name" value="Restrct_endonuc_typeI_TRD_sf"/>
</dbReference>
<evidence type="ECO:0000256" key="3">
    <source>
        <dbReference type="ARBA" id="ARBA00023125"/>
    </source>
</evidence>
<dbReference type="STRING" id="1032488.HMPREF9371_1510"/>
<reference evidence="5 6" key="1">
    <citation type="submission" date="2011-05" db="EMBL/GenBank/DDBJ databases">
        <authorList>
            <person name="Muzny D."/>
            <person name="Qin X."/>
            <person name="Deng J."/>
            <person name="Jiang H."/>
            <person name="Liu Y."/>
            <person name="Qu J."/>
            <person name="Song X.-Z."/>
            <person name="Zhang L."/>
            <person name="Thornton R."/>
            <person name="Coyle M."/>
            <person name="Francisco L."/>
            <person name="Jackson L."/>
            <person name="Javaid M."/>
            <person name="Korchina V."/>
            <person name="Kovar C."/>
            <person name="Mata R."/>
            <person name="Mathew T."/>
            <person name="Ngo R."/>
            <person name="Nguyen L."/>
            <person name="Nguyen N."/>
            <person name="Okwuonu G."/>
            <person name="Ongeri F."/>
            <person name="Pham C."/>
            <person name="Simmons D."/>
            <person name="Wilczek-Boney K."/>
            <person name="Hale W."/>
            <person name="Jakkamsetti A."/>
            <person name="Pham P."/>
            <person name="Ruth R."/>
            <person name="San Lucas F."/>
            <person name="Warren J."/>
            <person name="Zhang J."/>
            <person name="Zhao Z."/>
            <person name="Zhou C."/>
            <person name="Zhu D."/>
            <person name="Lee S."/>
            <person name="Bess C."/>
            <person name="Blankenburg K."/>
            <person name="Forbes L."/>
            <person name="Fu Q."/>
            <person name="Gubbala S."/>
            <person name="Hirani K."/>
            <person name="Jayaseelan J.C."/>
            <person name="Lara F."/>
            <person name="Munidasa M."/>
            <person name="Palculict T."/>
            <person name="Patil S."/>
            <person name="Pu L.-L."/>
            <person name="Saada N."/>
            <person name="Tang L."/>
            <person name="Weissenberger G."/>
            <person name="Zhu Y."/>
            <person name="Hemphill L."/>
            <person name="Shang Y."/>
            <person name="Youmans B."/>
            <person name="Ayvaz T."/>
            <person name="Ross M."/>
            <person name="Santibanez J."/>
            <person name="Aqrawi P."/>
            <person name="Gross S."/>
            <person name="Joshi V."/>
            <person name="Fowler G."/>
            <person name="Nazareth L."/>
            <person name="Reid J."/>
            <person name="Worley K."/>
            <person name="Petrosino J."/>
            <person name="Highlander S."/>
            <person name="Gibbs R."/>
        </authorList>
    </citation>
    <scope>NUCLEOTIDE SEQUENCE [LARGE SCALE GENOMIC DNA]</scope>
    <source>
        <strain evidence="5 6">871</strain>
    </source>
</reference>